<evidence type="ECO:0000256" key="1">
    <source>
        <dbReference type="ARBA" id="ARBA00004141"/>
    </source>
</evidence>
<dbReference type="PANTHER" id="PTHR13167:SF43">
    <property type="entry name" value="PIEZO FAMILY PROTEIN"/>
    <property type="match status" value="1"/>
</dbReference>
<evidence type="ECO:0000259" key="10">
    <source>
        <dbReference type="Pfam" id="PF24874"/>
    </source>
</evidence>
<gene>
    <name evidence="12" type="ORF">Tco_1067261</name>
</gene>
<feature type="transmembrane region" description="Helical" evidence="7">
    <location>
        <begin position="490"/>
        <end position="510"/>
    </location>
</feature>
<accession>A0ABQ5HDM2</accession>
<sequence>MRVLVGGFLLSLILFTAALLNCSLISLGNLVASLLILFVHLERGFHSKGRTLLWFIVGFSVAVILLQVAFIFAWAIWCGRCTAKEPLWAKLIGFMILQTWRSPTVIYVLILQSLAAFIAFTELQEIREGFFTWASSFLGRLAEAFDRIGRFTGEGCFFLAVACHSVGCGYQLHVLGFFTVFHFQLCGSCGLVIIEQLSWPLQVVETSLALCGLQYFLSICLSAPDKITKLSFVKLDLEEMNFIMSIRDSSLNEQLLPSTNSFFIRESRSGERDTNLLLRGPVFRTFSINFFTYGAPVSLFALSLWSFYFASVCAFGLLGYVGYIIFAFPSLFRLHRLNGLLLVFILLWAVSTYIFNIAFAYLNGKLGKDTKVWEMVGLWHYSFPGFFILAQFFLGVLVALVNLVNNSVFLYISDESHHTSNGDPPPEAKEETKVLIVATIAWILRKCNRAIMLLQIFLIAMKPGFIHAVYMIFFFLYLLSHHINKRMQRALLLLCEIHFAILYTLHINLVSGALKKSNTISSEILSQLGLLETDSSWNFAEIALLACFCAIHKHGHKVLFSFSAIVQHTPCPPVGFSILKAGLNKSVLLSVYANGNTTDNNDHPSQERKVASYLSAIGQKFLSIYRSLGTYIAFVTILITVYMTRPNFVSFGYLFLLIFWISGRQLVEKTKKRLWFPLKVYSIVMFILIYTLSIFPSFEEWVSTKVDLYAYLGYNSEGSMFENVSESLAITIAMQLYSYERRQNRYPNLEDTNRLQFGVTGFIRRLLIWHSQKILFFAMFHASISPISLFGLVYLLGAVFCSILPKASRVPSKTFLVYSGCLATLEYLFQLCGGIFEMFPGQKHSGLSNFLGLKVYQSGAWGLEAGLRTKVLVIAACVLQYNVFHWLEMMPSWLSGVGQWEEPCPLFFSQEDVLPTSLTPNGGNAHAPFKKLELKNSNSWPANNQELEGQPGLTVDDPRVLISYFLVFMFACFKLRADQFCSFSGSYTYRQMISQRKNAFVWRDLSLETKTIWTLLDYLRLYCYCHMLDLVLALILITGTLEYDILHLGYLAFALSLFRLRLTILKKKNKIFKWLRIYNFMVIVLSLAYQSPFITVFNEGKCDTIDYIYEVIGFYKYDYGFRITSRSALVEIIIFILVSLQSYMFSSPELNYVFQYLEAEQIGAIVHEQEKKAAWKTEQLQHIREDEEKKLQRNMQVEKMKSEMLNLQIQLYTCTAHGHGCSDDSPRCGGLRRRRGVSLNTDPAHSKEEVCLKKQESEIIDLVLESRQHSHLIDVPEFEEDVTESERKDKGTLISAVQLLGDGVSQVQSIGNRAVSEIASYLNIPQEDVHSDSDSGSDEPTSVAASGKHSETESPNESHMASRRSSSLHSDKSRSGSDSASCGIIFQHIWNQMQSNNDVVCYCCFLLVFLWNFSLLSMVYLAALFLYALCVNTGPTYTFWVLMQIYTELYILVQYVYQIIIQHCGTTITWASLPEWGFPTKRITSSFVVSLLPLFLVYLFTLIQSSITAKDSEWIFSTDFSTLTGNIVNPREVLFSSSWGENAQKMLHLASNIAKLITGNCLRYWKSLTQAAESPPYFIQLSLDVHSWPDYGIQPARVESGVNELLRYVHNSRCKESDPPNCPCASTVQVRSIEKSKDSPNVALAVFEVTYVSPRDECSLAERYKSLTPAADVAKEITEAQDENIYKQVEFPYSIISVIGGGGGKREIDLYAYIFGADLAVFFLVAIFYQSVIKNKNEFLDVYQLEDQFPKEFAIFFLIVVDRVLYLCSFATGKVIFYIINLVIFTYTVTEYAWSMEPSAHNAAGFALRAIYLTKSISFALQAIQIRSGVPHKSTLYRQFLTSSISTVNYMGYRLYRALPFLYELRCVLDWSCTTTSLTMYDWLKLEDINASLYLVKSDAVLNRADHRQGQKQRKVTKFCNGLCLFIILICVIWAPMLMYSSGNPTNIANPINDASVQFYIKTNGGRLMLYETTLCAITPWNVLRSSANLDPYNYLESYNVDDIQMICCQADAISLWIVPDVIQKRYIQSLDMDMDMKFSWVLTRDRPKNKEVVKFEQTIQRSDLPQPSELERVLNGTSNSFRINNTYPRYFRVTGSGDVRVFDQKEGGVDAELLLNRGNSTWWSFYDISWLESNVCGDLMGPMAIVVSEETPQGLLGETLSKSSIWGLYITFVLAVGRFIRFQCSDLRMRIPYENLPSCDRLIAICEDIYAARAEGELVVEEVLYWTLVKIYRSPHMLLEYTNPD</sequence>
<feature type="transmembrane region" description="Helical" evidence="7">
    <location>
        <begin position="1074"/>
        <end position="1091"/>
    </location>
</feature>
<evidence type="ECO:0000256" key="5">
    <source>
        <dbReference type="ARBA" id="ARBA00023136"/>
    </source>
</evidence>
<comment type="similarity">
    <text evidence="2">Belongs to the PIEZO (TC 1.A.75) family.</text>
</comment>
<dbReference type="InterPro" id="IPR027272">
    <property type="entry name" value="Piezo"/>
</dbReference>
<evidence type="ECO:0000259" key="8">
    <source>
        <dbReference type="Pfam" id="PF12166"/>
    </source>
</evidence>
<dbReference type="Pfam" id="PF23188">
    <property type="entry name" value="THU_Piezo1"/>
    <property type="match status" value="1"/>
</dbReference>
<evidence type="ECO:0000313" key="13">
    <source>
        <dbReference type="Proteomes" id="UP001151760"/>
    </source>
</evidence>
<feature type="transmembrane region" description="Helical" evidence="7">
    <location>
        <begin position="453"/>
        <end position="478"/>
    </location>
</feature>
<feature type="domain" description="Piezo-type mechanosensitive ion channel homolog" evidence="11">
    <location>
        <begin position="436"/>
        <end position="565"/>
    </location>
</feature>
<reference evidence="12" key="1">
    <citation type="journal article" date="2022" name="Int. J. Mol. Sci.">
        <title>Draft Genome of Tanacetum Coccineum: Genomic Comparison of Closely Related Tanacetum-Family Plants.</title>
        <authorList>
            <person name="Yamashiro T."/>
            <person name="Shiraishi A."/>
            <person name="Nakayama K."/>
            <person name="Satake H."/>
        </authorList>
    </citation>
    <scope>NUCLEOTIDE SEQUENCE</scope>
</reference>
<evidence type="ECO:0000256" key="7">
    <source>
        <dbReference type="SAM" id="Phobius"/>
    </source>
</evidence>
<keyword evidence="3 7" id="KW-0812">Transmembrane</keyword>
<feature type="transmembrane region" description="Helical" evidence="7">
    <location>
        <begin position="1449"/>
        <end position="1471"/>
    </location>
</feature>
<comment type="subcellular location">
    <subcellularLocation>
        <location evidence="1">Membrane</location>
        <topology evidence="1">Multi-pass membrane protein</topology>
    </subcellularLocation>
</comment>
<feature type="transmembrane region" description="Helical" evidence="7">
    <location>
        <begin position="1710"/>
        <end position="1729"/>
    </location>
</feature>
<feature type="transmembrane region" description="Helical" evidence="7">
    <location>
        <begin position="51"/>
        <end position="77"/>
    </location>
</feature>
<keyword evidence="5 7" id="KW-0472">Membrane</keyword>
<feature type="transmembrane region" description="Helical" evidence="7">
    <location>
        <begin position="624"/>
        <end position="642"/>
    </location>
</feature>
<feature type="transmembrane region" description="Helical" evidence="7">
    <location>
        <begin position="1424"/>
        <end position="1442"/>
    </location>
</feature>
<feature type="transmembrane region" description="Helical" evidence="7">
    <location>
        <begin position="12"/>
        <end position="39"/>
    </location>
</feature>
<feature type="domain" description="Piezo transmembrane helical unit" evidence="9">
    <location>
        <begin position="1395"/>
        <end position="1467"/>
    </location>
</feature>
<evidence type="ECO:0000256" key="4">
    <source>
        <dbReference type="ARBA" id="ARBA00022989"/>
    </source>
</evidence>
<feature type="transmembrane region" description="Helical" evidence="7">
    <location>
        <begin position="774"/>
        <end position="795"/>
    </location>
</feature>
<dbReference type="InterPro" id="IPR056768">
    <property type="entry name" value="THU_Piezo"/>
</dbReference>
<dbReference type="Pfam" id="PF24874">
    <property type="entry name" value="Piezo_THU9_anchor"/>
    <property type="match status" value="1"/>
</dbReference>
<dbReference type="PANTHER" id="PTHR13167">
    <property type="entry name" value="PIEZO-TYPE MECHANOSENSITIVE ION CHANNEL COMPONENT"/>
    <property type="match status" value="1"/>
</dbReference>
<evidence type="ECO:0000313" key="12">
    <source>
        <dbReference type="EMBL" id="GJT85544.1"/>
    </source>
</evidence>
<dbReference type="EMBL" id="BQNB010019460">
    <property type="protein sequence ID" value="GJT85544.1"/>
    <property type="molecule type" value="Genomic_DNA"/>
</dbReference>
<evidence type="ECO:0000259" key="9">
    <source>
        <dbReference type="Pfam" id="PF23188"/>
    </source>
</evidence>
<feature type="domain" description="Piezo THU9 and anchor" evidence="10">
    <location>
        <begin position="1709"/>
        <end position="1941"/>
    </location>
</feature>
<evidence type="ECO:0000256" key="2">
    <source>
        <dbReference type="ARBA" id="ARBA00007821"/>
    </source>
</evidence>
<dbReference type="InterPro" id="IPR031334">
    <property type="entry name" value="Piezo_cap_dom"/>
</dbReference>
<dbReference type="Pfam" id="PF12166">
    <property type="entry name" value="Piezo_cap"/>
    <property type="match status" value="1"/>
</dbReference>
<comment type="caution">
    <text evidence="12">The sequence shown here is derived from an EMBL/GenBank/DDBJ whole genome shotgun (WGS) entry which is preliminary data.</text>
</comment>
<feature type="transmembrane region" description="Helical" evidence="7">
    <location>
        <begin position="648"/>
        <end position="667"/>
    </location>
</feature>
<dbReference type="Proteomes" id="UP001151760">
    <property type="component" value="Unassembled WGS sequence"/>
</dbReference>
<evidence type="ECO:0000256" key="3">
    <source>
        <dbReference type="ARBA" id="ARBA00022692"/>
    </source>
</evidence>
<keyword evidence="13" id="KW-1185">Reference proteome</keyword>
<feature type="region of interest" description="Disordered" evidence="6">
    <location>
        <begin position="1327"/>
        <end position="1375"/>
    </location>
</feature>
<feature type="transmembrane region" description="Helical" evidence="7">
    <location>
        <begin position="1483"/>
        <end position="1503"/>
    </location>
</feature>
<reference evidence="12" key="2">
    <citation type="submission" date="2022-01" db="EMBL/GenBank/DDBJ databases">
        <authorList>
            <person name="Yamashiro T."/>
            <person name="Shiraishi A."/>
            <person name="Satake H."/>
            <person name="Nakayama K."/>
        </authorList>
    </citation>
    <scope>NUCLEOTIDE SEQUENCE</scope>
</reference>
<feature type="transmembrane region" description="Helical" evidence="7">
    <location>
        <begin position="1128"/>
        <end position="1145"/>
    </location>
</feature>
<name>A0ABQ5HDM2_9ASTR</name>
<organism evidence="12 13">
    <name type="scientific">Tanacetum coccineum</name>
    <dbReference type="NCBI Taxonomy" id="301880"/>
    <lineage>
        <taxon>Eukaryota</taxon>
        <taxon>Viridiplantae</taxon>
        <taxon>Streptophyta</taxon>
        <taxon>Embryophyta</taxon>
        <taxon>Tracheophyta</taxon>
        <taxon>Spermatophyta</taxon>
        <taxon>Magnoliopsida</taxon>
        <taxon>eudicotyledons</taxon>
        <taxon>Gunneridae</taxon>
        <taxon>Pentapetalae</taxon>
        <taxon>asterids</taxon>
        <taxon>campanulids</taxon>
        <taxon>Asterales</taxon>
        <taxon>Asteraceae</taxon>
        <taxon>Asteroideae</taxon>
        <taxon>Anthemideae</taxon>
        <taxon>Anthemidinae</taxon>
        <taxon>Tanacetum</taxon>
    </lineage>
</organism>
<evidence type="ECO:0000259" key="11">
    <source>
        <dbReference type="Pfam" id="PF25288"/>
    </source>
</evidence>
<feature type="transmembrane region" description="Helical" evidence="7">
    <location>
        <begin position="1399"/>
        <end position="1418"/>
    </location>
</feature>
<dbReference type="Pfam" id="PF25288">
    <property type="entry name" value="PIEZO"/>
    <property type="match status" value="1"/>
</dbReference>
<dbReference type="InterPro" id="IPR056770">
    <property type="entry name" value="Piezo_THU9_anchor"/>
</dbReference>
<feature type="transmembrane region" description="Helical" evidence="7">
    <location>
        <begin position="1045"/>
        <end position="1062"/>
    </location>
</feature>
<feature type="transmembrane region" description="Helical" evidence="7">
    <location>
        <begin position="1021"/>
        <end position="1039"/>
    </location>
</feature>
<feature type="transmembrane region" description="Helical" evidence="7">
    <location>
        <begin position="679"/>
        <end position="698"/>
    </location>
</feature>
<feature type="transmembrane region" description="Helical" evidence="7">
    <location>
        <begin position="104"/>
        <end position="123"/>
    </location>
</feature>
<dbReference type="InterPro" id="IPR057611">
    <property type="entry name" value="PIEZO_dom"/>
</dbReference>
<protein>
    <submittedName>
        <fullName evidence="12">Piezo-type mechanosensitive ion channel</fullName>
    </submittedName>
</protein>
<feature type="transmembrane region" description="Helical" evidence="7">
    <location>
        <begin position="1919"/>
        <end position="1940"/>
    </location>
</feature>
<feature type="transmembrane region" description="Helical" evidence="7">
    <location>
        <begin position="340"/>
        <end position="361"/>
    </location>
</feature>
<evidence type="ECO:0000256" key="6">
    <source>
        <dbReference type="SAM" id="MobiDB-lite"/>
    </source>
</evidence>
<feature type="transmembrane region" description="Helical" evidence="7">
    <location>
        <begin position="307"/>
        <end position="328"/>
    </location>
</feature>
<feature type="transmembrane region" description="Helical" evidence="7">
    <location>
        <begin position="381"/>
        <end position="404"/>
    </location>
</feature>
<feature type="domain" description="Piezo non-specific cation channel cap" evidence="8">
    <location>
        <begin position="1986"/>
        <end position="2244"/>
    </location>
</feature>
<proteinExistence type="inferred from homology"/>
<keyword evidence="4 7" id="KW-1133">Transmembrane helix</keyword>